<evidence type="ECO:0000256" key="1">
    <source>
        <dbReference type="ARBA" id="ARBA00004609"/>
    </source>
</evidence>
<keyword evidence="10" id="KW-1185">Reference proteome</keyword>
<dbReference type="Pfam" id="PF04833">
    <property type="entry name" value="COBRA"/>
    <property type="match status" value="1"/>
</dbReference>
<protein>
    <recommendedName>
        <fullName evidence="8">COBRA C-terminal domain-containing protein</fullName>
    </recommendedName>
</protein>
<organism evidence="9 10">
    <name type="scientific">Dipteronia dyeriana</name>
    <dbReference type="NCBI Taxonomy" id="168575"/>
    <lineage>
        <taxon>Eukaryota</taxon>
        <taxon>Viridiplantae</taxon>
        <taxon>Streptophyta</taxon>
        <taxon>Embryophyta</taxon>
        <taxon>Tracheophyta</taxon>
        <taxon>Spermatophyta</taxon>
        <taxon>Magnoliopsida</taxon>
        <taxon>eudicotyledons</taxon>
        <taxon>Gunneridae</taxon>
        <taxon>Pentapetalae</taxon>
        <taxon>rosids</taxon>
        <taxon>malvids</taxon>
        <taxon>Sapindales</taxon>
        <taxon>Sapindaceae</taxon>
        <taxon>Hippocastanoideae</taxon>
        <taxon>Acereae</taxon>
        <taxon>Dipteronia</taxon>
    </lineage>
</organism>
<keyword evidence="6" id="KW-0449">Lipoprotein</keyword>
<evidence type="ECO:0000256" key="3">
    <source>
        <dbReference type="ARBA" id="ARBA00022622"/>
    </source>
</evidence>
<dbReference type="AlphaFoldDB" id="A0AAE0CU15"/>
<feature type="compositionally biased region" description="Basic and acidic residues" evidence="7">
    <location>
        <begin position="42"/>
        <end position="51"/>
    </location>
</feature>
<evidence type="ECO:0000256" key="7">
    <source>
        <dbReference type="SAM" id="MobiDB-lite"/>
    </source>
</evidence>
<dbReference type="GO" id="GO:0098552">
    <property type="term" value="C:side of membrane"/>
    <property type="evidence" value="ECO:0007669"/>
    <property type="project" value="UniProtKB-KW"/>
</dbReference>
<feature type="domain" description="COBRA C-terminal" evidence="8">
    <location>
        <begin position="215"/>
        <end position="254"/>
    </location>
</feature>
<evidence type="ECO:0000256" key="5">
    <source>
        <dbReference type="ARBA" id="ARBA00023180"/>
    </source>
</evidence>
<evidence type="ECO:0000313" key="10">
    <source>
        <dbReference type="Proteomes" id="UP001280121"/>
    </source>
</evidence>
<reference evidence="9" key="1">
    <citation type="journal article" date="2023" name="Plant J.">
        <title>Genome sequences and population genomics provide insights into the demographic history, inbreeding, and mutation load of two 'living fossil' tree species of Dipteronia.</title>
        <authorList>
            <person name="Feng Y."/>
            <person name="Comes H.P."/>
            <person name="Chen J."/>
            <person name="Zhu S."/>
            <person name="Lu R."/>
            <person name="Zhang X."/>
            <person name="Li P."/>
            <person name="Qiu J."/>
            <person name="Olsen K.M."/>
            <person name="Qiu Y."/>
        </authorList>
    </citation>
    <scope>NUCLEOTIDE SEQUENCE</scope>
    <source>
        <strain evidence="9">KIB01</strain>
    </source>
</reference>
<evidence type="ECO:0000313" key="9">
    <source>
        <dbReference type="EMBL" id="KAK2663416.1"/>
    </source>
</evidence>
<keyword evidence="3" id="KW-0472">Membrane</keyword>
<proteinExistence type="inferred from homology"/>
<accession>A0AAE0CU15</accession>
<dbReference type="GO" id="GO:0010215">
    <property type="term" value="P:cellulose microfibril organization"/>
    <property type="evidence" value="ECO:0007669"/>
    <property type="project" value="InterPro"/>
</dbReference>
<comment type="caution">
    <text evidence="9">The sequence shown here is derived from an EMBL/GenBank/DDBJ whole genome shotgun (WGS) entry which is preliminary data.</text>
</comment>
<dbReference type="PANTHER" id="PTHR31673:SF23">
    <property type="entry name" value="COBRA-LIKE PROTEIN 4"/>
    <property type="match status" value="1"/>
</dbReference>
<gene>
    <name evidence="9" type="ORF">Ddye_001990</name>
</gene>
<feature type="domain" description="COBRA C-terminal" evidence="8">
    <location>
        <begin position="257"/>
        <end position="329"/>
    </location>
</feature>
<evidence type="ECO:0000256" key="4">
    <source>
        <dbReference type="ARBA" id="ARBA00022729"/>
    </source>
</evidence>
<keyword evidence="4" id="KW-0732">Signal</keyword>
<keyword evidence="5" id="KW-0325">Glycoprotein</keyword>
<dbReference type="InterPro" id="IPR006918">
    <property type="entry name" value="COBRA_pln"/>
</dbReference>
<dbReference type="PANTHER" id="PTHR31673">
    <property type="entry name" value="PROTEIN COBRA"/>
    <property type="match status" value="1"/>
</dbReference>
<evidence type="ECO:0000256" key="2">
    <source>
        <dbReference type="ARBA" id="ARBA00005507"/>
    </source>
</evidence>
<dbReference type="GO" id="GO:0052324">
    <property type="term" value="P:plant-type cell wall cellulose biosynthetic process"/>
    <property type="evidence" value="ECO:0007669"/>
    <property type="project" value="TreeGrafter"/>
</dbReference>
<dbReference type="Pfam" id="PF25079">
    <property type="entry name" value="COB_C"/>
    <property type="match status" value="2"/>
</dbReference>
<name>A0AAE0CU15_9ROSI</name>
<dbReference type="GO" id="GO:0005886">
    <property type="term" value="C:plasma membrane"/>
    <property type="evidence" value="ECO:0007669"/>
    <property type="project" value="UniProtKB-SubCell"/>
</dbReference>
<comment type="similarity">
    <text evidence="2">Belongs to the COBRA family.</text>
</comment>
<keyword evidence="3" id="KW-0336">GPI-anchor</keyword>
<feature type="region of interest" description="Disordered" evidence="7">
    <location>
        <begin position="42"/>
        <end position="61"/>
    </location>
</feature>
<dbReference type="EMBL" id="JANJYI010000001">
    <property type="protein sequence ID" value="KAK2663416.1"/>
    <property type="molecule type" value="Genomic_DNA"/>
</dbReference>
<dbReference type="InterPro" id="IPR056900">
    <property type="entry name" value="COB_C"/>
</dbReference>
<evidence type="ECO:0000256" key="6">
    <source>
        <dbReference type="ARBA" id="ARBA00023288"/>
    </source>
</evidence>
<evidence type="ECO:0000259" key="8">
    <source>
        <dbReference type="Pfam" id="PF25079"/>
    </source>
</evidence>
<sequence length="343" mass="38475">MSLSPCVSIGAYFIEFEREKRNVIVHRLKHYSLKCTHLPRHEFSGSGDHKQQSNVSANHEPRLDLRMDMGKERSDLVNGGSTSHRPRRLFQVQGNIPHCCSRNPTMVDLPLGVPKNQQFSQCCKDGELASWGEDPAASVSSFQLSVGVSGTSNKTVRLPKSFYLLGPGPGYTCSAATIVQPSTFFSSGGRKKTYAMMSWTVTCSYSQTLASKYPKCCVSLSSFYNPNITPCPSCACGCQNENNCIMNDPKSFSTAKSDTPVPQLQCTNHMCPIRVHWHVKTNYKEHWRVKITITNFNYQMKNTQCTLVVRHPNLKNVTDVFRFVYKPLTLYESISSYNTNAVP</sequence>
<dbReference type="Proteomes" id="UP001280121">
    <property type="component" value="Unassembled WGS sequence"/>
</dbReference>
<comment type="subcellular location">
    <subcellularLocation>
        <location evidence="1">Cell membrane</location>
        <topology evidence="1">Lipid-anchor</topology>
        <topology evidence="1">GPI-anchor</topology>
    </subcellularLocation>
</comment>